<accession>A0A6F9DA11</accession>
<dbReference type="InterPro" id="IPR001254">
    <property type="entry name" value="Trypsin_dom"/>
</dbReference>
<dbReference type="InterPro" id="IPR018114">
    <property type="entry name" value="TRYPSIN_HIS"/>
</dbReference>
<dbReference type="GO" id="GO:0006508">
    <property type="term" value="P:proteolysis"/>
    <property type="evidence" value="ECO:0007669"/>
    <property type="project" value="UniProtKB-KW"/>
</dbReference>
<organism evidence="10">
    <name type="scientific">Phallusia mammillata</name>
    <dbReference type="NCBI Taxonomy" id="59560"/>
    <lineage>
        <taxon>Eukaryota</taxon>
        <taxon>Metazoa</taxon>
        <taxon>Chordata</taxon>
        <taxon>Tunicata</taxon>
        <taxon>Ascidiacea</taxon>
        <taxon>Phlebobranchia</taxon>
        <taxon>Ascidiidae</taxon>
        <taxon>Phallusia</taxon>
    </lineage>
</organism>
<feature type="compositionally biased region" description="Polar residues" evidence="6">
    <location>
        <begin position="554"/>
        <end position="565"/>
    </location>
</feature>
<feature type="disulfide bond" evidence="4">
    <location>
        <begin position="46"/>
        <end position="61"/>
    </location>
</feature>
<dbReference type="PROSITE" id="PS00134">
    <property type="entry name" value="TRYPSIN_HIS"/>
    <property type="match status" value="1"/>
</dbReference>
<feature type="domain" description="P-type" evidence="9">
    <location>
        <begin position="157"/>
        <end position="212"/>
    </location>
</feature>
<dbReference type="PROSITE" id="PS51448">
    <property type="entry name" value="P_TREFOIL_2"/>
    <property type="match status" value="2"/>
</dbReference>
<evidence type="ECO:0000313" key="10">
    <source>
        <dbReference type="EMBL" id="CAB3234437.1"/>
    </source>
</evidence>
<dbReference type="PROSITE" id="PS50240">
    <property type="entry name" value="TRYPSIN_DOM"/>
    <property type="match status" value="1"/>
</dbReference>
<evidence type="ECO:0000256" key="4">
    <source>
        <dbReference type="PROSITE-ProRule" id="PRU00779"/>
    </source>
</evidence>
<dbReference type="PROSITE" id="PS00135">
    <property type="entry name" value="TRYPSIN_SER"/>
    <property type="match status" value="1"/>
</dbReference>
<evidence type="ECO:0000256" key="2">
    <source>
        <dbReference type="ARBA" id="ARBA00022825"/>
    </source>
</evidence>
<dbReference type="GO" id="GO:0004252">
    <property type="term" value="F:serine-type endopeptidase activity"/>
    <property type="evidence" value="ECO:0007669"/>
    <property type="project" value="InterPro"/>
</dbReference>
<dbReference type="Pfam" id="PF00088">
    <property type="entry name" value="Trefoil"/>
    <property type="match status" value="1"/>
</dbReference>
<keyword evidence="3 4" id="KW-1015">Disulfide bond</keyword>
<evidence type="ECO:0000256" key="6">
    <source>
        <dbReference type="SAM" id="MobiDB-lite"/>
    </source>
</evidence>
<dbReference type="SUPFAM" id="SSF57492">
    <property type="entry name" value="Trefoil"/>
    <property type="match status" value="1"/>
</dbReference>
<dbReference type="CDD" id="cd00111">
    <property type="entry name" value="Trefoil"/>
    <property type="match status" value="2"/>
</dbReference>
<keyword evidence="7" id="KW-0732">Signal</keyword>
<keyword evidence="1 5" id="KW-0645">Protease</keyword>
<feature type="signal peptide" evidence="7">
    <location>
        <begin position="1"/>
        <end position="22"/>
    </location>
</feature>
<dbReference type="SUPFAM" id="SSF50494">
    <property type="entry name" value="Trypsin-like serine proteases"/>
    <property type="match status" value="1"/>
</dbReference>
<protein>
    <submittedName>
        <fullName evidence="10">Chymotrypsin-like protease CTRL-1</fullName>
    </submittedName>
</protein>
<evidence type="ECO:0000256" key="1">
    <source>
        <dbReference type="ARBA" id="ARBA00022670"/>
    </source>
</evidence>
<keyword evidence="2 5" id="KW-0720">Serine protease</keyword>
<feature type="region of interest" description="Disordered" evidence="6">
    <location>
        <begin position="535"/>
        <end position="565"/>
    </location>
</feature>
<dbReference type="InterPro" id="IPR017957">
    <property type="entry name" value="P_trefoil_CS"/>
</dbReference>
<dbReference type="CDD" id="cd00190">
    <property type="entry name" value="Tryp_SPc"/>
    <property type="match status" value="1"/>
</dbReference>
<dbReference type="PROSITE" id="PS00025">
    <property type="entry name" value="P_TREFOIL_1"/>
    <property type="match status" value="1"/>
</dbReference>
<dbReference type="EMBL" id="LR784229">
    <property type="protein sequence ID" value="CAB3234437.1"/>
    <property type="molecule type" value="mRNA"/>
</dbReference>
<dbReference type="Gene3D" id="4.10.110.10">
    <property type="entry name" value="Spasmolytic Protein, domain 1"/>
    <property type="match status" value="1"/>
</dbReference>
<keyword evidence="5" id="KW-0378">Hydrolase</keyword>
<feature type="domain" description="P-type" evidence="9">
    <location>
        <begin position="33"/>
        <end position="78"/>
    </location>
</feature>
<evidence type="ECO:0000259" key="8">
    <source>
        <dbReference type="PROSITE" id="PS50240"/>
    </source>
</evidence>
<feature type="compositionally biased region" description="Polar residues" evidence="6">
    <location>
        <begin position="535"/>
        <end position="546"/>
    </location>
</feature>
<dbReference type="SMART" id="SM00020">
    <property type="entry name" value="Tryp_SPc"/>
    <property type="match status" value="1"/>
</dbReference>
<feature type="chain" id="PRO_5026098239" evidence="7">
    <location>
        <begin position="23"/>
        <end position="875"/>
    </location>
</feature>
<dbReference type="InterPro" id="IPR001314">
    <property type="entry name" value="Peptidase_S1A"/>
</dbReference>
<sequence>MSLTRNIVTKFVFCLMFAHAQSVTVVETNNAKYECPDIANDMRKDCGFPGITGPECIERACCYKPTNTAGVPWCYMENFVETTTTLPKTTTTIAPTTEKPIPDWIKALMNASTDITAKKSSPNNSPSSELPLLTREIRNELMCQNTYRLFKKIRGASKCQSNLNNRVSCIARGHARKAGESECEACTNLNCCYDPVVKTIGGKRVPHCFKIATIVTTTTIPTTAKTETPTTSTAVSVVPKKIWEGIRPQYQPGSPPRVSTATGNIGGGSLLNGLSNVPGFATPQFGQSLTGLQSGGQPLFGQNNNRQTANIFQNQMGGASNPDIMSLLASLRKPVPISTTVNPAASSNLLQPNQPNSLNSMNMLSMLNRPKTTTTSSTSNLANIFSILGQNKQSSSTSSNNIFSSLLSGMSGQNPTGGSSNLLNALSLINKPSTASSTNTKTGNTLNIFSLLNPPNTVVTAAPIITQPPPSNGGSDSMSQIFSLLNPSTSGGSSSSLTNLLLNRLKPTSTAPAAGGMSSLLSQLLGNSPTSSLISNLLSGGTTGSKNKPKPTGTKATVTPSTTRPNVVVPDSISIPVIYETEKRPVPRRTCYPQNCGHRATDGQITHRIVGGQWTGGIEYWPWMASFRRTFFDDDRYIHICGATIISRRWIVTAGHCFMAYKRRGVKLVGQKEKYPSVYAIHAGKYYRDSPEPTMQVFEIESFEAHPEYDFRSLKHDIAVAKLREPIQYSNYVQPACLPGKEDMMVSGERVWVTGWGETLQVGNQNRSKLKELTLPLIGNNKCKSSWPSHFHEAWICTEGAYLEDACAGDSGGPLVKQDEDSRWNLIGIAIAGTRTCSTVKTDIRPGIYTKLAYYRDFIDVATGGACDDEGYKFF</sequence>
<gene>
    <name evidence="10" type="primary">Ctrl</name>
</gene>
<evidence type="ECO:0000256" key="5">
    <source>
        <dbReference type="RuleBase" id="RU363034"/>
    </source>
</evidence>
<dbReference type="Pfam" id="PF00089">
    <property type="entry name" value="Trypsin"/>
    <property type="match status" value="1"/>
</dbReference>
<reference evidence="10" key="1">
    <citation type="submission" date="2020-04" db="EMBL/GenBank/DDBJ databases">
        <authorList>
            <person name="Neveu A P."/>
        </authorList>
    </citation>
    <scope>NUCLEOTIDE SEQUENCE</scope>
    <source>
        <tissue evidence="10">Whole embryo</tissue>
    </source>
</reference>
<evidence type="ECO:0000256" key="3">
    <source>
        <dbReference type="ARBA" id="ARBA00023157"/>
    </source>
</evidence>
<dbReference type="AlphaFoldDB" id="A0A6F9DA11"/>
<dbReference type="PRINTS" id="PR00722">
    <property type="entry name" value="CHYMOTRYPSIN"/>
</dbReference>
<dbReference type="FunFam" id="2.40.10.10:FF:000068">
    <property type="entry name" value="transmembrane protease serine 2"/>
    <property type="match status" value="1"/>
</dbReference>
<proteinExistence type="evidence at transcript level"/>
<dbReference type="PANTHER" id="PTHR24252:SF7">
    <property type="entry name" value="HYALIN"/>
    <property type="match status" value="1"/>
</dbReference>
<dbReference type="InterPro" id="IPR043504">
    <property type="entry name" value="Peptidase_S1_PA_chymotrypsin"/>
</dbReference>
<name>A0A6F9DA11_9ASCI</name>
<feature type="domain" description="Peptidase S1" evidence="8">
    <location>
        <begin position="609"/>
        <end position="864"/>
    </location>
</feature>
<evidence type="ECO:0000256" key="7">
    <source>
        <dbReference type="SAM" id="SignalP"/>
    </source>
</evidence>
<dbReference type="PANTHER" id="PTHR24252">
    <property type="entry name" value="ACROSIN-RELATED"/>
    <property type="match status" value="1"/>
</dbReference>
<comment type="caution">
    <text evidence="4">Lacks conserved residue(s) required for the propagation of feature annotation.</text>
</comment>
<dbReference type="SMART" id="SM00018">
    <property type="entry name" value="PD"/>
    <property type="match status" value="1"/>
</dbReference>
<dbReference type="InterPro" id="IPR009003">
    <property type="entry name" value="Peptidase_S1_PA"/>
</dbReference>
<evidence type="ECO:0000259" key="9">
    <source>
        <dbReference type="PROSITE" id="PS51448"/>
    </source>
</evidence>
<dbReference type="InterPro" id="IPR044913">
    <property type="entry name" value="P_trefoil_dom_sf"/>
</dbReference>
<dbReference type="InterPro" id="IPR000519">
    <property type="entry name" value="P_trefoil_dom"/>
</dbReference>
<dbReference type="Gene3D" id="2.40.10.10">
    <property type="entry name" value="Trypsin-like serine proteases"/>
    <property type="match status" value="1"/>
</dbReference>
<dbReference type="InterPro" id="IPR033116">
    <property type="entry name" value="TRYPSIN_SER"/>
</dbReference>